<evidence type="ECO:0000256" key="3">
    <source>
        <dbReference type="ARBA" id="ARBA00022692"/>
    </source>
</evidence>
<dbReference type="InterPro" id="IPR009311">
    <property type="entry name" value="IFI6/IFI27-like"/>
</dbReference>
<evidence type="ECO:0000256" key="4">
    <source>
        <dbReference type="ARBA" id="ARBA00022989"/>
    </source>
</evidence>
<evidence type="ECO:0000256" key="5">
    <source>
        <dbReference type="ARBA" id="ARBA00023136"/>
    </source>
</evidence>
<organism evidence="6 7">
    <name type="scientific">Corynespora cassiicola Philippines</name>
    <dbReference type="NCBI Taxonomy" id="1448308"/>
    <lineage>
        <taxon>Eukaryota</taxon>
        <taxon>Fungi</taxon>
        <taxon>Dikarya</taxon>
        <taxon>Ascomycota</taxon>
        <taxon>Pezizomycotina</taxon>
        <taxon>Dothideomycetes</taxon>
        <taxon>Pleosporomycetidae</taxon>
        <taxon>Pleosporales</taxon>
        <taxon>Corynesporascaceae</taxon>
        <taxon>Corynespora</taxon>
    </lineage>
</organism>
<dbReference type="EMBL" id="KZ678133">
    <property type="protein sequence ID" value="PSN69096.1"/>
    <property type="molecule type" value="Genomic_DNA"/>
</dbReference>
<dbReference type="AlphaFoldDB" id="A0A2T2NUY2"/>
<gene>
    <name evidence="6" type="ORF">BS50DRAFT_675322</name>
</gene>
<proteinExistence type="inferred from homology"/>
<dbReference type="Gene3D" id="6.10.110.10">
    <property type="match status" value="1"/>
</dbReference>
<dbReference type="PANTHER" id="PTHR16932">
    <property type="entry name" value="INTERFERON ALPHA-INDUCIBLE PROTEIN 27"/>
    <property type="match status" value="1"/>
</dbReference>
<name>A0A2T2NUY2_CORCC</name>
<accession>A0A2T2NUY2</accession>
<keyword evidence="4" id="KW-1133">Transmembrane helix</keyword>
<comment type="similarity">
    <text evidence="2">Belongs to the IFI6/IFI27 family.</text>
</comment>
<dbReference type="GO" id="GO:0016020">
    <property type="term" value="C:membrane"/>
    <property type="evidence" value="ECO:0007669"/>
    <property type="project" value="UniProtKB-SubCell"/>
</dbReference>
<protein>
    <submittedName>
        <fullName evidence="6">Uncharacterized protein</fullName>
    </submittedName>
</protein>
<reference evidence="6 7" key="1">
    <citation type="journal article" date="2018" name="Front. Microbiol.">
        <title>Genome-Wide Analysis of Corynespora cassiicola Leaf Fall Disease Putative Effectors.</title>
        <authorList>
            <person name="Lopez D."/>
            <person name="Ribeiro S."/>
            <person name="Label P."/>
            <person name="Fumanal B."/>
            <person name="Venisse J.S."/>
            <person name="Kohler A."/>
            <person name="de Oliveira R.R."/>
            <person name="Labutti K."/>
            <person name="Lipzen A."/>
            <person name="Lail K."/>
            <person name="Bauer D."/>
            <person name="Ohm R.A."/>
            <person name="Barry K.W."/>
            <person name="Spatafora J."/>
            <person name="Grigoriev I.V."/>
            <person name="Martin F.M."/>
            <person name="Pujade-Renaud V."/>
        </authorList>
    </citation>
    <scope>NUCLEOTIDE SEQUENCE [LARGE SCALE GENOMIC DNA]</scope>
    <source>
        <strain evidence="6 7">Philippines</strain>
    </source>
</reference>
<dbReference type="InterPro" id="IPR038213">
    <property type="entry name" value="IFI6/IFI27-like_sf"/>
</dbReference>
<sequence>MDFYDQAKKVFGKLGQNINEHISRFKNTQNKEPPYNCVDHWKSLETLRNFGEDVAKCVGATADDIWESLLTLGETTKKYTGPAAEEAKRHMEIIGKKLSEQVDTISEDASKIDWESLPSDALEWAKNNPDKVVAMIAMIAGPLIARAAVPHILEAFGYAQAGVRANSIASQAHSAIGFVQKGSWFSTFQSAGSGGAALGTVQNVVGGAVGVAGAGANVPIIMEAVHEGQSDDSGKARKKSKSKL</sequence>
<keyword evidence="7" id="KW-1185">Reference proteome</keyword>
<dbReference type="OrthoDB" id="3686831at2759"/>
<comment type="subcellular location">
    <subcellularLocation>
        <location evidence="1">Membrane</location>
        <topology evidence="1">Multi-pass membrane protein</topology>
    </subcellularLocation>
</comment>
<dbReference type="PANTHER" id="PTHR16932:SF18">
    <property type="entry name" value="INTERFERON, ALPHA-INDUCIBLE PROTEIN 27-LIKE 2"/>
    <property type="match status" value="1"/>
</dbReference>
<evidence type="ECO:0000256" key="2">
    <source>
        <dbReference type="ARBA" id="ARBA00007262"/>
    </source>
</evidence>
<evidence type="ECO:0000313" key="7">
    <source>
        <dbReference type="Proteomes" id="UP000240883"/>
    </source>
</evidence>
<keyword evidence="3" id="KW-0812">Transmembrane</keyword>
<keyword evidence="5" id="KW-0472">Membrane</keyword>
<dbReference type="Pfam" id="PF06140">
    <property type="entry name" value="Ifi-6-16"/>
    <property type="match status" value="1"/>
</dbReference>
<evidence type="ECO:0000256" key="1">
    <source>
        <dbReference type="ARBA" id="ARBA00004141"/>
    </source>
</evidence>
<dbReference type="Proteomes" id="UP000240883">
    <property type="component" value="Unassembled WGS sequence"/>
</dbReference>
<evidence type="ECO:0000313" key="6">
    <source>
        <dbReference type="EMBL" id="PSN69096.1"/>
    </source>
</evidence>